<reference evidence="2 3" key="1">
    <citation type="submission" date="2022-06" db="EMBL/GenBank/DDBJ databases">
        <title>Isolation of gut microbiota from human fecal samples.</title>
        <authorList>
            <person name="Pamer E.G."/>
            <person name="Barat B."/>
            <person name="Waligurski E."/>
            <person name="Medina S."/>
            <person name="Paddock L."/>
            <person name="Mostad J."/>
        </authorList>
    </citation>
    <scope>NUCLEOTIDE SEQUENCE [LARGE SCALE GENOMIC DNA]</scope>
    <source>
        <strain evidence="2 3">DFI.9.73</strain>
    </source>
</reference>
<sequence>MEDRPKRRERGDLRNRILAAGSAILLLLLLLFSFTGPGAAFWGRLMSLAGHNGISDVALDAPLNIHVLDVGKADAILIECEGQSLLLDGGTVDKGDKVSDYLTRRGIGKLDCIVSSHPDKDHIGGLPQVLQEHGARLFCHPALAEEILPHTDEFLALEAVLKETGTEQSVQTPGSVYSLGGAKLTFLAPLREYDNTNDSSLVFKLSYGDFTALFCGDMEEEAEEDLVASGIDLNADLLKVSHHGSNTSSTKKFLKAVSPRYAVISVGPDKNNLPQKKVLRRLENFDAEIYRTDIDGTVIFSYDGEAITVYTERE</sequence>
<dbReference type="CDD" id="cd07731">
    <property type="entry name" value="ComA-like_MBL-fold"/>
    <property type="match status" value="1"/>
</dbReference>
<proteinExistence type="predicted"/>
<accession>A0ABT1RVG2</accession>
<dbReference type="PANTHER" id="PTHR30619">
    <property type="entry name" value="DNA INTERNALIZATION/COMPETENCE PROTEIN COMEC/REC2"/>
    <property type="match status" value="1"/>
</dbReference>
<gene>
    <name evidence="2" type="ORF">NE695_01845</name>
</gene>
<evidence type="ECO:0000259" key="1">
    <source>
        <dbReference type="SMART" id="SM00849"/>
    </source>
</evidence>
<feature type="domain" description="Metallo-beta-lactamase" evidence="1">
    <location>
        <begin position="72"/>
        <end position="270"/>
    </location>
</feature>
<dbReference type="Proteomes" id="UP001524473">
    <property type="component" value="Unassembled WGS sequence"/>
</dbReference>
<dbReference type="GeneID" id="90532973"/>
<evidence type="ECO:0000313" key="2">
    <source>
        <dbReference type="EMBL" id="MCQ4838654.1"/>
    </source>
</evidence>
<dbReference type="RefSeq" id="WP_066865528.1">
    <property type="nucleotide sequence ID" value="NZ_CABKVV010000014.1"/>
</dbReference>
<organism evidence="2 3">
    <name type="scientific">Neglectibacter timonensis</name>
    <dbReference type="NCBI Taxonomy" id="1776382"/>
    <lineage>
        <taxon>Bacteria</taxon>
        <taxon>Bacillati</taxon>
        <taxon>Bacillota</taxon>
        <taxon>Clostridia</taxon>
        <taxon>Eubacteriales</taxon>
        <taxon>Oscillospiraceae</taxon>
        <taxon>Neglectibacter</taxon>
    </lineage>
</organism>
<name>A0ABT1RVG2_9FIRM</name>
<dbReference type="InterPro" id="IPR035681">
    <property type="entry name" value="ComA-like_MBL"/>
</dbReference>
<dbReference type="EMBL" id="JANFZH010000002">
    <property type="protein sequence ID" value="MCQ4838654.1"/>
    <property type="molecule type" value="Genomic_DNA"/>
</dbReference>
<dbReference type="SMART" id="SM00849">
    <property type="entry name" value="Lactamase_B"/>
    <property type="match status" value="1"/>
</dbReference>
<dbReference type="InterPro" id="IPR052159">
    <property type="entry name" value="Competence_DNA_uptake"/>
</dbReference>
<comment type="caution">
    <text evidence="2">The sequence shown here is derived from an EMBL/GenBank/DDBJ whole genome shotgun (WGS) entry which is preliminary data.</text>
</comment>
<dbReference type="InterPro" id="IPR036866">
    <property type="entry name" value="RibonucZ/Hydroxyglut_hydro"/>
</dbReference>
<dbReference type="Pfam" id="PF00753">
    <property type="entry name" value="Lactamase_B"/>
    <property type="match status" value="1"/>
</dbReference>
<protein>
    <submittedName>
        <fullName evidence="2">MBL fold metallo-hydrolase</fullName>
    </submittedName>
</protein>
<evidence type="ECO:0000313" key="3">
    <source>
        <dbReference type="Proteomes" id="UP001524473"/>
    </source>
</evidence>
<dbReference type="PANTHER" id="PTHR30619:SF1">
    <property type="entry name" value="RECOMBINATION PROTEIN 2"/>
    <property type="match status" value="1"/>
</dbReference>
<dbReference type="Gene3D" id="3.60.15.10">
    <property type="entry name" value="Ribonuclease Z/Hydroxyacylglutathione hydrolase-like"/>
    <property type="match status" value="1"/>
</dbReference>
<dbReference type="InterPro" id="IPR001279">
    <property type="entry name" value="Metallo-B-lactamas"/>
</dbReference>
<keyword evidence="3" id="KW-1185">Reference proteome</keyword>
<dbReference type="SUPFAM" id="SSF56281">
    <property type="entry name" value="Metallo-hydrolase/oxidoreductase"/>
    <property type="match status" value="1"/>
</dbReference>